<comment type="caution">
    <text evidence="3">The sequence shown here is derived from an EMBL/GenBank/DDBJ whole genome shotgun (WGS) entry which is preliminary data.</text>
</comment>
<keyword evidence="1" id="KW-0378">Hydrolase</keyword>
<dbReference type="InterPro" id="IPR023365">
    <property type="entry name" value="Sortase_dom-sf"/>
</dbReference>
<sequence>MNHRLSLCFLGTLFLTALNPQQAAGADRPRRVAPIIATIVIPKIGLKATVREGVARTTLRHAVGHYPGTAGPGQPGNTALLGHRTTGLALFRSLDHLTKGDTVILKTKSHLFRYLVRGKRVITPRRTSVLRPVPFRAGRTPEGGFVSLITCHPKGSNAKRLVVVGKLVSERPLRPHAGQTG</sequence>
<dbReference type="CDD" id="cd05830">
    <property type="entry name" value="Sortase_E"/>
    <property type="match status" value="1"/>
</dbReference>
<proteinExistence type="predicted"/>
<dbReference type="NCBIfam" id="TIGR01076">
    <property type="entry name" value="sortase_fam"/>
    <property type="match status" value="1"/>
</dbReference>
<gene>
    <name evidence="3" type="ORF">GCM10010411_78900</name>
</gene>
<dbReference type="EMBL" id="BAAATD010000014">
    <property type="protein sequence ID" value="GAA2629507.1"/>
    <property type="molecule type" value="Genomic_DNA"/>
</dbReference>
<dbReference type="Proteomes" id="UP001501509">
    <property type="component" value="Unassembled WGS sequence"/>
</dbReference>
<keyword evidence="2" id="KW-0732">Signal</keyword>
<dbReference type="RefSeq" id="WP_344547611.1">
    <property type="nucleotide sequence ID" value="NZ_BAAATD010000014.1"/>
</dbReference>
<feature type="chain" id="PRO_5046217938" description="Sortase" evidence="2">
    <location>
        <begin position="24"/>
        <end position="181"/>
    </location>
</feature>
<organism evidence="3 4">
    <name type="scientific">Actinomadura fulvescens</name>
    <dbReference type="NCBI Taxonomy" id="46160"/>
    <lineage>
        <taxon>Bacteria</taxon>
        <taxon>Bacillati</taxon>
        <taxon>Actinomycetota</taxon>
        <taxon>Actinomycetes</taxon>
        <taxon>Streptosporangiales</taxon>
        <taxon>Thermomonosporaceae</taxon>
        <taxon>Actinomadura</taxon>
    </lineage>
</organism>
<keyword evidence="4" id="KW-1185">Reference proteome</keyword>
<evidence type="ECO:0000256" key="1">
    <source>
        <dbReference type="ARBA" id="ARBA00022801"/>
    </source>
</evidence>
<dbReference type="Pfam" id="PF04203">
    <property type="entry name" value="Sortase"/>
    <property type="match status" value="1"/>
</dbReference>
<dbReference type="SUPFAM" id="SSF63817">
    <property type="entry name" value="Sortase"/>
    <property type="match status" value="1"/>
</dbReference>
<evidence type="ECO:0000313" key="3">
    <source>
        <dbReference type="EMBL" id="GAA2629507.1"/>
    </source>
</evidence>
<evidence type="ECO:0000313" key="4">
    <source>
        <dbReference type="Proteomes" id="UP001501509"/>
    </source>
</evidence>
<feature type="signal peptide" evidence="2">
    <location>
        <begin position="1"/>
        <end position="23"/>
    </location>
</feature>
<dbReference type="Gene3D" id="2.40.260.10">
    <property type="entry name" value="Sortase"/>
    <property type="match status" value="1"/>
</dbReference>
<dbReference type="InterPro" id="IPR005754">
    <property type="entry name" value="Sortase"/>
</dbReference>
<evidence type="ECO:0008006" key="5">
    <source>
        <dbReference type="Google" id="ProtNLM"/>
    </source>
</evidence>
<dbReference type="InterPro" id="IPR042003">
    <property type="entry name" value="Sortase_E"/>
</dbReference>
<reference evidence="3 4" key="1">
    <citation type="journal article" date="2019" name="Int. J. Syst. Evol. Microbiol.">
        <title>The Global Catalogue of Microorganisms (GCM) 10K type strain sequencing project: providing services to taxonomists for standard genome sequencing and annotation.</title>
        <authorList>
            <consortium name="The Broad Institute Genomics Platform"/>
            <consortium name="The Broad Institute Genome Sequencing Center for Infectious Disease"/>
            <person name="Wu L."/>
            <person name="Ma J."/>
        </authorList>
    </citation>
    <scope>NUCLEOTIDE SEQUENCE [LARGE SCALE GENOMIC DNA]</scope>
    <source>
        <strain evidence="3 4">JCM 6833</strain>
    </source>
</reference>
<protein>
    <recommendedName>
        <fullName evidence="5">Sortase</fullName>
    </recommendedName>
</protein>
<evidence type="ECO:0000256" key="2">
    <source>
        <dbReference type="SAM" id="SignalP"/>
    </source>
</evidence>
<name>A0ABN3QLB8_9ACTN</name>
<accession>A0ABN3QLB8</accession>